<feature type="region of interest" description="Disordered" evidence="1">
    <location>
        <begin position="1"/>
        <end position="40"/>
    </location>
</feature>
<sequence length="130" mass="14245">MAAAAVGGGEQSTPEFWPEGSGILPMDERPPPPALRLPRGRRDVGLSGWLRSRCSSYAVYDDINIVLHMTAVHDEEESLVNLVHPFSCVFSTDEKGISHSSRAKNPTSSCCRLRFMVAGHSQCRGDMDQD</sequence>
<reference evidence="3" key="1">
    <citation type="submission" date="2013-06" db="EMBL/GenBank/DDBJ databases">
        <authorList>
            <person name="Zhao Q."/>
        </authorList>
    </citation>
    <scope>NUCLEOTIDE SEQUENCE</scope>
    <source>
        <strain evidence="3">cv. W1943</strain>
    </source>
</reference>
<dbReference type="AlphaFoldDB" id="A0A0E0MSM1"/>
<evidence type="ECO:0000256" key="1">
    <source>
        <dbReference type="SAM" id="MobiDB-lite"/>
    </source>
</evidence>
<accession>A0A0E0MSM1</accession>
<dbReference type="Proteomes" id="UP000008022">
    <property type="component" value="Unassembled WGS sequence"/>
</dbReference>
<dbReference type="Gramene" id="ORUFI01G06720.1">
    <property type="protein sequence ID" value="ORUFI01G06720.1"/>
    <property type="gene ID" value="ORUFI01G06720"/>
</dbReference>
<reference evidence="2" key="2">
    <citation type="submission" date="2015-06" db="UniProtKB">
        <authorList>
            <consortium name="EnsemblPlants"/>
        </authorList>
    </citation>
    <scope>IDENTIFICATION</scope>
</reference>
<dbReference type="OMA" id="AGHSQCR"/>
<evidence type="ECO:0000313" key="2">
    <source>
        <dbReference type="EnsemblPlants" id="ORUFI01G06720.1"/>
    </source>
</evidence>
<organism evidence="2 3">
    <name type="scientific">Oryza rufipogon</name>
    <name type="common">Brownbeard rice</name>
    <name type="synonym">Asian wild rice</name>
    <dbReference type="NCBI Taxonomy" id="4529"/>
    <lineage>
        <taxon>Eukaryota</taxon>
        <taxon>Viridiplantae</taxon>
        <taxon>Streptophyta</taxon>
        <taxon>Embryophyta</taxon>
        <taxon>Tracheophyta</taxon>
        <taxon>Spermatophyta</taxon>
        <taxon>Magnoliopsida</taxon>
        <taxon>Liliopsida</taxon>
        <taxon>Poales</taxon>
        <taxon>Poaceae</taxon>
        <taxon>BOP clade</taxon>
        <taxon>Oryzoideae</taxon>
        <taxon>Oryzeae</taxon>
        <taxon>Oryzinae</taxon>
        <taxon>Oryza</taxon>
    </lineage>
</organism>
<evidence type="ECO:0000313" key="3">
    <source>
        <dbReference type="Proteomes" id="UP000008022"/>
    </source>
</evidence>
<keyword evidence="3" id="KW-1185">Reference proteome</keyword>
<protein>
    <submittedName>
        <fullName evidence="2">Uncharacterized protein</fullName>
    </submittedName>
</protein>
<feature type="compositionally biased region" description="Gly residues" evidence="1">
    <location>
        <begin position="1"/>
        <end position="10"/>
    </location>
</feature>
<dbReference type="EnsemblPlants" id="ORUFI01G06720.1">
    <property type="protein sequence ID" value="ORUFI01G06720.1"/>
    <property type="gene ID" value="ORUFI01G06720"/>
</dbReference>
<name>A0A0E0MSM1_ORYRU</name>
<proteinExistence type="predicted"/>
<dbReference type="HOGENOM" id="CLU_1973952_0_0_1"/>